<name>A0A3A6QXH4_9VIBR</name>
<dbReference type="RefSeq" id="WP_120029925.1">
    <property type="nucleotide sequence ID" value="NZ_QVMU01000003.1"/>
</dbReference>
<comment type="caution">
    <text evidence="2">The sequence shown here is derived from an EMBL/GenBank/DDBJ whole genome shotgun (WGS) entry which is preliminary data.</text>
</comment>
<dbReference type="EMBL" id="QVMU01000003">
    <property type="protein sequence ID" value="RJX73684.1"/>
    <property type="molecule type" value="Genomic_DNA"/>
</dbReference>
<reference evidence="2 3" key="1">
    <citation type="submission" date="2018-08" db="EMBL/GenBank/DDBJ databases">
        <title>Vibrio isolated from the Eastern China Marginal Seas.</title>
        <authorList>
            <person name="Li Y."/>
        </authorList>
    </citation>
    <scope>NUCLEOTIDE SEQUENCE [LARGE SCALE GENOMIC DNA]</scope>
    <source>
        <strain evidence="2 3">BEI233</strain>
    </source>
</reference>
<feature type="signal peptide" evidence="1">
    <location>
        <begin position="1"/>
        <end position="20"/>
    </location>
</feature>
<dbReference type="Pfam" id="PF12915">
    <property type="entry name" value="DUF3833"/>
    <property type="match status" value="1"/>
</dbReference>
<gene>
    <name evidence="2" type="ORF">DZ860_05490</name>
</gene>
<keyword evidence="3" id="KW-1185">Reference proteome</keyword>
<evidence type="ECO:0000313" key="3">
    <source>
        <dbReference type="Proteomes" id="UP000273252"/>
    </source>
</evidence>
<keyword evidence="1" id="KW-0732">Signal</keyword>
<evidence type="ECO:0000313" key="2">
    <source>
        <dbReference type="EMBL" id="RJX73684.1"/>
    </source>
</evidence>
<feature type="chain" id="PRO_5017239675" evidence="1">
    <location>
        <begin position="21"/>
        <end position="185"/>
    </location>
</feature>
<accession>A0A3A6QXH4</accession>
<sequence>MRALFISFTLLLLASCGAFNLEEHENTRPEMKLETFFNGNLVAYGVVLDRSGNLLRRFSVDLVANWQNDNGEIKEWFLFDDGEKSTRIWRLKKVTDNQYQGEADDVIGTAEGSTSGSVLYWEYELEIDFDGTIYQVTLDDKMYLIDKDRLFNKTDMLKYGFKVGEIILYIEKESTKNTNDMSITL</sequence>
<protein>
    <submittedName>
        <fullName evidence="2">DUF3833 domain-containing protein</fullName>
    </submittedName>
</protein>
<dbReference type="Proteomes" id="UP000273252">
    <property type="component" value="Unassembled WGS sequence"/>
</dbReference>
<proteinExistence type="predicted"/>
<evidence type="ECO:0000256" key="1">
    <source>
        <dbReference type="SAM" id="SignalP"/>
    </source>
</evidence>
<dbReference type="AlphaFoldDB" id="A0A3A6QXH4"/>
<dbReference type="InterPro" id="IPR024409">
    <property type="entry name" value="DUF3833"/>
</dbReference>
<organism evidence="2 3">
    <name type="scientific">Vibrio sinensis</name>
    <dbReference type="NCBI Taxonomy" id="2302434"/>
    <lineage>
        <taxon>Bacteria</taxon>
        <taxon>Pseudomonadati</taxon>
        <taxon>Pseudomonadota</taxon>
        <taxon>Gammaproteobacteria</taxon>
        <taxon>Vibrionales</taxon>
        <taxon>Vibrionaceae</taxon>
        <taxon>Vibrio</taxon>
    </lineage>
</organism>
<dbReference type="OrthoDB" id="5296954at2"/>
<dbReference type="PROSITE" id="PS51257">
    <property type="entry name" value="PROKAR_LIPOPROTEIN"/>
    <property type="match status" value="1"/>
</dbReference>